<dbReference type="GO" id="GO:0016020">
    <property type="term" value="C:membrane"/>
    <property type="evidence" value="ECO:0007669"/>
    <property type="project" value="UniProtKB-SubCell"/>
</dbReference>
<evidence type="ECO:0000256" key="4">
    <source>
        <dbReference type="ARBA" id="ARBA00023136"/>
    </source>
</evidence>
<keyword evidence="2 7" id="KW-0812">Transmembrane</keyword>
<evidence type="ECO:0000256" key="7">
    <source>
        <dbReference type="SAM" id="Phobius"/>
    </source>
</evidence>
<dbReference type="AlphaFoldDB" id="A0A6A5ZU85"/>
<dbReference type="OrthoDB" id="5391602at2759"/>
<feature type="compositionally biased region" description="Basic and acidic residues" evidence="6">
    <location>
        <begin position="301"/>
        <end position="318"/>
    </location>
</feature>
<accession>A0A6A5ZU85</accession>
<comment type="subcellular location">
    <subcellularLocation>
        <location evidence="1">Membrane</location>
        <topology evidence="1">Multi-pass membrane protein</topology>
    </subcellularLocation>
</comment>
<keyword evidence="4 7" id="KW-0472">Membrane</keyword>
<evidence type="ECO:0000256" key="5">
    <source>
        <dbReference type="ARBA" id="ARBA00038359"/>
    </source>
</evidence>
<dbReference type="PANTHER" id="PTHR33048">
    <property type="entry name" value="PTH11-LIKE INTEGRAL MEMBRANE PROTEIN (AFU_ORTHOLOGUE AFUA_5G11245)"/>
    <property type="match status" value="1"/>
</dbReference>
<evidence type="ECO:0000313" key="10">
    <source>
        <dbReference type="Proteomes" id="UP000799770"/>
    </source>
</evidence>
<gene>
    <name evidence="9" type="ORF">BDV96DRAFT_639750</name>
</gene>
<keyword evidence="10" id="KW-1185">Reference proteome</keyword>
<evidence type="ECO:0000256" key="1">
    <source>
        <dbReference type="ARBA" id="ARBA00004141"/>
    </source>
</evidence>
<evidence type="ECO:0000256" key="2">
    <source>
        <dbReference type="ARBA" id="ARBA00022692"/>
    </source>
</evidence>
<evidence type="ECO:0000256" key="6">
    <source>
        <dbReference type="SAM" id="MobiDB-lite"/>
    </source>
</evidence>
<organism evidence="9 10">
    <name type="scientific">Lophiotrema nucula</name>
    <dbReference type="NCBI Taxonomy" id="690887"/>
    <lineage>
        <taxon>Eukaryota</taxon>
        <taxon>Fungi</taxon>
        <taxon>Dikarya</taxon>
        <taxon>Ascomycota</taxon>
        <taxon>Pezizomycotina</taxon>
        <taxon>Dothideomycetes</taxon>
        <taxon>Pleosporomycetidae</taxon>
        <taxon>Pleosporales</taxon>
        <taxon>Lophiotremataceae</taxon>
        <taxon>Lophiotrema</taxon>
    </lineage>
</organism>
<comment type="similarity">
    <text evidence="5">Belongs to the SAT4 family.</text>
</comment>
<dbReference type="InterPro" id="IPR052337">
    <property type="entry name" value="SAT4-like"/>
</dbReference>
<reference evidence="9" key="1">
    <citation type="journal article" date="2020" name="Stud. Mycol.">
        <title>101 Dothideomycetes genomes: a test case for predicting lifestyles and emergence of pathogens.</title>
        <authorList>
            <person name="Haridas S."/>
            <person name="Albert R."/>
            <person name="Binder M."/>
            <person name="Bloem J."/>
            <person name="Labutti K."/>
            <person name="Salamov A."/>
            <person name="Andreopoulos B."/>
            <person name="Baker S."/>
            <person name="Barry K."/>
            <person name="Bills G."/>
            <person name="Bluhm B."/>
            <person name="Cannon C."/>
            <person name="Castanera R."/>
            <person name="Culley D."/>
            <person name="Daum C."/>
            <person name="Ezra D."/>
            <person name="Gonzalez J."/>
            <person name="Henrissat B."/>
            <person name="Kuo A."/>
            <person name="Liang C."/>
            <person name="Lipzen A."/>
            <person name="Lutzoni F."/>
            <person name="Magnuson J."/>
            <person name="Mondo S."/>
            <person name="Nolan M."/>
            <person name="Ohm R."/>
            <person name="Pangilinan J."/>
            <person name="Park H.-J."/>
            <person name="Ramirez L."/>
            <person name="Alfaro M."/>
            <person name="Sun H."/>
            <person name="Tritt A."/>
            <person name="Yoshinaga Y."/>
            <person name="Zwiers L.-H."/>
            <person name="Turgeon B."/>
            <person name="Goodwin S."/>
            <person name="Spatafora J."/>
            <person name="Crous P."/>
            <person name="Grigoriev I."/>
        </authorList>
    </citation>
    <scope>NUCLEOTIDE SEQUENCE</scope>
    <source>
        <strain evidence="9">CBS 627.86</strain>
    </source>
</reference>
<feature type="compositionally biased region" description="Low complexity" evidence="6">
    <location>
        <begin position="288"/>
        <end position="298"/>
    </location>
</feature>
<feature type="compositionally biased region" description="Basic and acidic residues" evidence="6">
    <location>
        <begin position="350"/>
        <end position="369"/>
    </location>
</feature>
<feature type="transmembrane region" description="Helical" evidence="7">
    <location>
        <begin position="207"/>
        <end position="226"/>
    </location>
</feature>
<dbReference type="EMBL" id="ML977310">
    <property type="protein sequence ID" value="KAF2123210.1"/>
    <property type="molecule type" value="Genomic_DNA"/>
</dbReference>
<feature type="transmembrane region" description="Helical" evidence="7">
    <location>
        <begin position="91"/>
        <end position="113"/>
    </location>
</feature>
<feature type="region of interest" description="Disordered" evidence="6">
    <location>
        <begin position="288"/>
        <end position="369"/>
    </location>
</feature>
<name>A0A6A5ZU85_9PLEO</name>
<feature type="transmembrane region" description="Helical" evidence="7">
    <location>
        <begin position="40"/>
        <end position="62"/>
    </location>
</feature>
<feature type="transmembrane region" description="Helical" evidence="7">
    <location>
        <begin position="125"/>
        <end position="146"/>
    </location>
</feature>
<proteinExistence type="inferred from homology"/>
<evidence type="ECO:0000313" key="9">
    <source>
        <dbReference type="EMBL" id="KAF2123210.1"/>
    </source>
</evidence>
<sequence>MAPAATPTTLAVIFPILSLGAVSARFVARQKRRHPYKPDDWVVVAALILCVANGVALLVGAIHGRIGKKQPLNAHGLPVINSQYKIFKKTVYSMEILTTAAIATARLAILLFYHRIFSGRLFKAWVWLLYALNGIWGIAYIFVFMFPCKPIHAWWDYARGDPSRKCFPIEIQEVYAGSSIAIDVLMLVIPWPQILKSMMSKREKAGVLAIFGLGALVIGVACAKANEFFKVAAIMKSGRHTSVDEAVALYYALTESCVAVVCACLPTLRPLFESRSLESVLGTVRSMLRSRSSRSSKSSSHRSDDEKRLDTPKSEKSGKSGKSMPRVLHGTAGSMSDMPDLGPFMTDAASSKDHTRTSKTEIRSDEHIV</sequence>
<feature type="domain" description="Rhodopsin" evidence="8">
    <location>
        <begin position="24"/>
        <end position="273"/>
    </location>
</feature>
<protein>
    <recommendedName>
        <fullName evidence="8">Rhodopsin domain-containing protein</fullName>
    </recommendedName>
</protein>
<dbReference type="PANTHER" id="PTHR33048:SF47">
    <property type="entry name" value="INTEGRAL MEMBRANE PROTEIN-RELATED"/>
    <property type="match status" value="1"/>
</dbReference>
<evidence type="ECO:0000259" key="8">
    <source>
        <dbReference type="Pfam" id="PF20684"/>
    </source>
</evidence>
<dbReference type="InterPro" id="IPR049326">
    <property type="entry name" value="Rhodopsin_dom_fungi"/>
</dbReference>
<keyword evidence="3 7" id="KW-1133">Transmembrane helix</keyword>
<dbReference type="Pfam" id="PF20684">
    <property type="entry name" value="Fung_rhodopsin"/>
    <property type="match status" value="1"/>
</dbReference>
<evidence type="ECO:0000256" key="3">
    <source>
        <dbReference type="ARBA" id="ARBA00022989"/>
    </source>
</evidence>
<dbReference type="Proteomes" id="UP000799770">
    <property type="component" value="Unassembled WGS sequence"/>
</dbReference>
<feature type="transmembrane region" description="Helical" evidence="7">
    <location>
        <begin position="6"/>
        <end position="28"/>
    </location>
</feature>